<evidence type="ECO:0000256" key="1">
    <source>
        <dbReference type="SAM" id="MobiDB-lite"/>
    </source>
</evidence>
<reference evidence="2" key="1">
    <citation type="journal article" date="2020" name="Stud. Mycol.">
        <title>101 Dothideomycetes genomes: a test case for predicting lifestyles and emergence of pathogens.</title>
        <authorList>
            <person name="Haridas S."/>
            <person name="Albert R."/>
            <person name="Binder M."/>
            <person name="Bloem J."/>
            <person name="Labutti K."/>
            <person name="Salamov A."/>
            <person name="Andreopoulos B."/>
            <person name="Baker S."/>
            <person name="Barry K."/>
            <person name="Bills G."/>
            <person name="Bluhm B."/>
            <person name="Cannon C."/>
            <person name="Castanera R."/>
            <person name="Culley D."/>
            <person name="Daum C."/>
            <person name="Ezra D."/>
            <person name="Gonzalez J."/>
            <person name="Henrissat B."/>
            <person name="Kuo A."/>
            <person name="Liang C."/>
            <person name="Lipzen A."/>
            <person name="Lutzoni F."/>
            <person name="Magnuson J."/>
            <person name="Mondo S."/>
            <person name="Nolan M."/>
            <person name="Ohm R."/>
            <person name="Pangilinan J."/>
            <person name="Park H.-J."/>
            <person name="Ramirez L."/>
            <person name="Alfaro M."/>
            <person name="Sun H."/>
            <person name="Tritt A."/>
            <person name="Yoshinaga Y."/>
            <person name="Zwiers L.-H."/>
            <person name="Turgeon B."/>
            <person name="Goodwin S."/>
            <person name="Spatafora J."/>
            <person name="Crous P."/>
            <person name="Grigoriev I."/>
        </authorList>
    </citation>
    <scope>NUCLEOTIDE SEQUENCE</scope>
    <source>
        <strain evidence="2">CBS 627.86</strain>
    </source>
</reference>
<dbReference type="AlphaFoldDB" id="A0A6A5YFR3"/>
<accession>A0A6A5YFR3</accession>
<dbReference type="OrthoDB" id="4364733at2759"/>
<evidence type="ECO:0000313" key="3">
    <source>
        <dbReference type="Proteomes" id="UP000799770"/>
    </source>
</evidence>
<proteinExistence type="predicted"/>
<sequence length="223" mass="24596">MADQKRKRADTHGTAVPTQPPRPAVPSLAPTAPQHDLGECIEALDIATVKQLLLQAAYAQPAVAASLRSGYDAIIQRERSRVVSFDHYSKSVWYSLNKKYSRLGGSKQIGTKQSGLETLRKIGKTICMSSNDVVGHEMKNSMGQNTCLEDAMLAILSVMTEVEKQIMCDIDDGRSTFLAKMEELDSLAKSYCVLKKLEEVVQELSGYGYCEDEDENDDEEGGR</sequence>
<protein>
    <submittedName>
        <fullName evidence="2">Uncharacterized protein</fullName>
    </submittedName>
</protein>
<dbReference type="EMBL" id="ML977369">
    <property type="protein sequence ID" value="KAF2105905.1"/>
    <property type="molecule type" value="Genomic_DNA"/>
</dbReference>
<organism evidence="2 3">
    <name type="scientific">Lophiotrema nucula</name>
    <dbReference type="NCBI Taxonomy" id="690887"/>
    <lineage>
        <taxon>Eukaryota</taxon>
        <taxon>Fungi</taxon>
        <taxon>Dikarya</taxon>
        <taxon>Ascomycota</taxon>
        <taxon>Pezizomycotina</taxon>
        <taxon>Dothideomycetes</taxon>
        <taxon>Pleosporomycetidae</taxon>
        <taxon>Pleosporales</taxon>
        <taxon>Lophiotremataceae</taxon>
        <taxon>Lophiotrema</taxon>
    </lineage>
</organism>
<keyword evidence="3" id="KW-1185">Reference proteome</keyword>
<dbReference type="Proteomes" id="UP000799770">
    <property type="component" value="Unassembled WGS sequence"/>
</dbReference>
<evidence type="ECO:0000313" key="2">
    <source>
        <dbReference type="EMBL" id="KAF2105905.1"/>
    </source>
</evidence>
<gene>
    <name evidence="2" type="ORF">BDV96DRAFT_655180</name>
</gene>
<name>A0A6A5YFR3_9PLEO</name>
<feature type="region of interest" description="Disordered" evidence="1">
    <location>
        <begin position="1"/>
        <end position="32"/>
    </location>
</feature>